<dbReference type="InterPro" id="IPR005335">
    <property type="entry name" value="Terminase_ssu"/>
</dbReference>
<keyword evidence="2" id="KW-0231">Viral genome packaging</keyword>
<proteinExistence type="predicted"/>
<evidence type="ECO:0000256" key="2">
    <source>
        <dbReference type="ARBA" id="ARBA00023219"/>
    </source>
</evidence>
<dbReference type="RefSeq" id="WP_137645837.1">
    <property type="nucleotide sequence ID" value="NZ_BAABRM010000026.1"/>
</dbReference>
<sequence>MTEKYEQAEQDYMAGMKYKDIASKYEVSLNTVKTWKRRYGWQRGTPKKGAPPKPEGVHTKLKKGAHKVAPKIVDELEANDELTDKQKSFCLFYLQRFNATWAYQKAYGCNYDVAVTNGPRMLGNARVKRQLTELKKQQRADLYVTADDIAQEYAKQAFASLGDVLDYKVHEELVQDTDGDVFLDTDDKPVKRHVADIYLKPSNQIDWSLVQDIHRGKDGLVVKLYDKQKALDSLNKIMKDTSIADQTAHGVLIKDDVEGGNERDRSES</sequence>
<name>A0ABV6K0T6_9LACO</name>
<organism evidence="5 6">
    <name type="scientific">Lactiplantibacillus plajomi</name>
    <dbReference type="NCBI Taxonomy" id="1457217"/>
    <lineage>
        <taxon>Bacteria</taxon>
        <taxon>Bacillati</taxon>
        <taxon>Bacillota</taxon>
        <taxon>Bacilli</taxon>
        <taxon>Lactobacillales</taxon>
        <taxon>Lactobacillaceae</taxon>
        <taxon>Lactiplantibacillus</taxon>
    </lineage>
</organism>
<dbReference type="EMBL" id="JBHLUK010000014">
    <property type="protein sequence ID" value="MFC0423070.1"/>
    <property type="molecule type" value="Genomic_DNA"/>
</dbReference>
<evidence type="ECO:0000256" key="1">
    <source>
        <dbReference type="ARBA" id="ARBA00022612"/>
    </source>
</evidence>
<dbReference type="Pfam" id="PF06056">
    <property type="entry name" value="Terminase_5"/>
    <property type="match status" value="1"/>
</dbReference>
<evidence type="ECO:0000256" key="3">
    <source>
        <dbReference type="SAM" id="MobiDB-lite"/>
    </source>
</evidence>
<dbReference type="InterPro" id="IPR052404">
    <property type="entry name" value="SPP1-like_terminase"/>
</dbReference>
<gene>
    <name evidence="5" type="ORF">ACFFGS_02740</name>
</gene>
<keyword evidence="6" id="KW-1185">Reference proteome</keyword>
<dbReference type="PANTHER" id="PTHR41328:SF3">
    <property type="entry name" value="PBSX PHAGE TERMINASE SMALL SUBUNIT"/>
    <property type="match status" value="1"/>
</dbReference>
<dbReference type="PANTHER" id="PTHR41328">
    <property type="entry name" value="TERMINASE SMALL SUBUNIT-RELATED"/>
    <property type="match status" value="1"/>
</dbReference>
<reference evidence="5 6" key="1">
    <citation type="submission" date="2024-09" db="EMBL/GenBank/DDBJ databases">
        <authorList>
            <person name="Sun Q."/>
            <person name="Mori K."/>
        </authorList>
    </citation>
    <scope>NUCLEOTIDE SEQUENCE [LARGE SCALE GENOMIC DNA]</scope>
    <source>
        <strain evidence="5 6">TBRC 4575</strain>
    </source>
</reference>
<feature type="domain" description="Terminase ATPase subunit N-terminal" evidence="4">
    <location>
        <begin position="7"/>
        <end position="46"/>
    </location>
</feature>
<dbReference type="Gene3D" id="1.10.10.1400">
    <property type="entry name" value="Terminase, small subunit, N-terminal DNA-binding domain, HTH motif"/>
    <property type="match status" value="1"/>
</dbReference>
<dbReference type="Gene3D" id="1.10.10.60">
    <property type="entry name" value="Homeodomain-like"/>
    <property type="match status" value="1"/>
</dbReference>
<dbReference type="Proteomes" id="UP001589855">
    <property type="component" value="Unassembled WGS sequence"/>
</dbReference>
<feature type="region of interest" description="Disordered" evidence="3">
    <location>
        <begin position="40"/>
        <end position="63"/>
    </location>
</feature>
<keyword evidence="1" id="KW-1188">Viral release from host cell</keyword>
<accession>A0ABV6K0T6</accession>
<evidence type="ECO:0000313" key="6">
    <source>
        <dbReference type="Proteomes" id="UP001589855"/>
    </source>
</evidence>
<evidence type="ECO:0000259" key="4">
    <source>
        <dbReference type="Pfam" id="PF06056"/>
    </source>
</evidence>
<protein>
    <submittedName>
        <fullName evidence="5">Terminase small subunit</fullName>
    </submittedName>
</protein>
<comment type="caution">
    <text evidence="5">The sequence shown here is derived from an EMBL/GenBank/DDBJ whole genome shotgun (WGS) entry which is preliminary data.</text>
</comment>
<dbReference type="Pfam" id="PF03592">
    <property type="entry name" value="Terminase_2"/>
    <property type="match status" value="1"/>
</dbReference>
<dbReference type="InterPro" id="IPR010332">
    <property type="entry name" value="ATPase_terminase-su_N"/>
</dbReference>
<evidence type="ECO:0000313" key="5">
    <source>
        <dbReference type="EMBL" id="MFC0423070.1"/>
    </source>
</evidence>
<dbReference type="InterPro" id="IPR038713">
    <property type="entry name" value="Terminase_Gp1_N_sf"/>
</dbReference>